<feature type="compositionally biased region" description="Basic residues" evidence="7">
    <location>
        <begin position="271"/>
        <end position="281"/>
    </location>
</feature>
<feature type="compositionally biased region" description="Low complexity" evidence="7">
    <location>
        <begin position="294"/>
        <end position="305"/>
    </location>
</feature>
<feature type="domain" description="EGF-like" evidence="9">
    <location>
        <begin position="607"/>
        <end position="643"/>
    </location>
</feature>
<keyword evidence="4 6" id="KW-1015">Disulfide bond</keyword>
<dbReference type="Gene3D" id="2.10.25.10">
    <property type="entry name" value="Laminin"/>
    <property type="match status" value="2"/>
</dbReference>
<dbReference type="WBParaSite" id="nRc.2.0.1.t34119-RA">
    <property type="protein sequence ID" value="nRc.2.0.1.t34119-RA"/>
    <property type="gene ID" value="nRc.2.0.1.g34119"/>
</dbReference>
<feature type="compositionally biased region" description="Basic and acidic residues" evidence="7">
    <location>
        <begin position="521"/>
        <end position="534"/>
    </location>
</feature>
<feature type="compositionally biased region" description="Low complexity" evidence="7">
    <location>
        <begin position="418"/>
        <end position="434"/>
    </location>
</feature>
<keyword evidence="3" id="KW-0677">Repeat</keyword>
<comment type="caution">
    <text evidence="6">Lacks conserved residue(s) required for the propagation of feature annotation.</text>
</comment>
<dbReference type="Pfam" id="PF12661">
    <property type="entry name" value="hEGF"/>
    <property type="match status" value="1"/>
</dbReference>
<dbReference type="CDD" id="cd08544">
    <property type="entry name" value="Reeler"/>
    <property type="match status" value="1"/>
</dbReference>
<feature type="region of interest" description="Disordered" evidence="7">
    <location>
        <begin position="507"/>
        <end position="578"/>
    </location>
</feature>
<reference evidence="11" key="1">
    <citation type="submission" date="2022-11" db="UniProtKB">
        <authorList>
            <consortium name="WormBaseParasite"/>
        </authorList>
    </citation>
    <scope>IDENTIFICATION</scope>
</reference>
<evidence type="ECO:0000256" key="8">
    <source>
        <dbReference type="SAM" id="SignalP"/>
    </source>
</evidence>
<feature type="domain" description="EGF-like" evidence="9">
    <location>
        <begin position="345"/>
        <end position="381"/>
    </location>
</feature>
<evidence type="ECO:0000259" key="9">
    <source>
        <dbReference type="PROSITE" id="PS50026"/>
    </source>
</evidence>
<evidence type="ECO:0000256" key="2">
    <source>
        <dbReference type="ARBA" id="ARBA00022729"/>
    </source>
</evidence>
<evidence type="ECO:0000256" key="3">
    <source>
        <dbReference type="ARBA" id="ARBA00022737"/>
    </source>
</evidence>
<dbReference type="SUPFAM" id="SSF57196">
    <property type="entry name" value="EGF/Laminin"/>
    <property type="match status" value="3"/>
</dbReference>
<proteinExistence type="predicted"/>
<dbReference type="SMART" id="SM00181">
    <property type="entry name" value="EGF"/>
    <property type="match status" value="3"/>
</dbReference>
<dbReference type="InterPro" id="IPR013032">
    <property type="entry name" value="EGF-like_CS"/>
</dbReference>
<dbReference type="InterPro" id="IPR000742">
    <property type="entry name" value="EGF"/>
</dbReference>
<name>A0A915K7G0_ROMCU</name>
<evidence type="ECO:0000256" key="1">
    <source>
        <dbReference type="ARBA" id="ARBA00022536"/>
    </source>
</evidence>
<feature type="disulfide bond" evidence="6">
    <location>
        <begin position="633"/>
        <end position="642"/>
    </location>
</feature>
<keyword evidence="5" id="KW-0325">Glycoprotein</keyword>
<organism evidence="10 11">
    <name type="scientific">Romanomermis culicivorax</name>
    <name type="common">Nematode worm</name>
    <dbReference type="NCBI Taxonomy" id="13658"/>
    <lineage>
        <taxon>Eukaryota</taxon>
        <taxon>Metazoa</taxon>
        <taxon>Ecdysozoa</taxon>
        <taxon>Nematoda</taxon>
        <taxon>Enoplea</taxon>
        <taxon>Dorylaimia</taxon>
        <taxon>Mermithida</taxon>
        <taxon>Mermithoidea</taxon>
        <taxon>Mermithidae</taxon>
        <taxon>Romanomermis</taxon>
    </lineage>
</organism>
<dbReference type="CDD" id="cd00054">
    <property type="entry name" value="EGF_CA"/>
    <property type="match status" value="3"/>
</dbReference>
<dbReference type="GO" id="GO:0005509">
    <property type="term" value="F:calcium ion binding"/>
    <property type="evidence" value="ECO:0007669"/>
    <property type="project" value="InterPro"/>
</dbReference>
<dbReference type="InterPro" id="IPR042307">
    <property type="entry name" value="Reeler_sf"/>
</dbReference>
<feature type="compositionally biased region" description="Polar residues" evidence="7">
    <location>
        <begin position="217"/>
        <end position="235"/>
    </location>
</feature>
<dbReference type="Proteomes" id="UP000887565">
    <property type="component" value="Unplaced"/>
</dbReference>
<sequence length="753" mass="82655">MAGKIFLAGCLFILLISELMINHGLANRDGAPCAAQNNLQPSPIFHGTPQNIEANPPPFTIRVEDTDGSAVRSYKAGQVYTCEYYYSYSQFLLKSFQYNLFAILVKIDAKVGLRGFLIQPRAATKERELIGHLKVGEFLYDPSWSDQGIQFQNCQSNSNDSVTHADNSKRKSLSLKWRSLSGSGPVQFALSLVSEQSIFWELWRPESAFLLGPGDTSPPTDSVSVLTTPDSENPLSSTNDDDDDNGSIDDVSPTTSLTTTTTRTTTIPPTKKPKRRIKVKKISSSTTGNNEDQSSTLSSDVKSSLSKIRQTEFLKRFSGERFKHVEKTSEKSSSEQKASPETLDSVVDCPSYLCENGGTCAVDDGHYFCICPRGFSGQHCDERSKTKKNPDKPGRRQKHSESETTAPAPTSDDGVNDESVASSAFESSAEKSSSLLPSDATEQSVTASTQASTENVAQSTKATTIENAGEPVLSSRYTSVPIINLDRDTDKPKIFANRKININFLTTTTAPSKQNSSSSEDTSKEQQKNDENEIVKILNKSGETKPKEKKRKKSRGGSSPSKNSAEQPDLSDDLPLPPLNPTIDKMAAKLFLDNGFIVKNGLKSLKNPNPCDDHQCRNSGECIPNGKNYTCKCYGEFDGPFCQCKFQLILAGDCPAYLCKNGGTCFIDNTFNYLCRCKPGFTGGHCEIKPKVVGKAELVRTVKRIFDADPNVGDLIEESFNKTQIDDKFDTEFVKEIASNQIDDTKRAKFIQA</sequence>
<accession>A0A915K7G0</accession>
<dbReference type="InterPro" id="IPR051830">
    <property type="entry name" value="NOTCH_homolog"/>
</dbReference>
<evidence type="ECO:0000313" key="11">
    <source>
        <dbReference type="WBParaSite" id="nRc.2.0.1.t34119-RA"/>
    </source>
</evidence>
<dbReference type="Gene3D" id="2.60.40.4060">
    <property type="entry name" value="Reeler domain"/>
    <property type="match status" value="1"/>
</dbReference>
<feature type="compositionally biased region" description="Polar residues" evidence="7">
    <location>
        <begin position="440"/>
        <end position="463"/>
    </location>
</feature>
<dbReference type="PROSITE" id="PS50026">
    <property type="entry name" value="EGF_3"/>
    <property type="match status" value="3"/>
</dbReference>
<feature type="compositionally biased region" description="Polar residues" evidence="7">
    <location>
        <begin position="507"/>
        <end position="520"/>
    </location>
</feature>
<feature type="disulfide bond" evidence="6">
    <location>
        <begin position="677"/>
        <end position="686"/>
    </location>
</feature>
<feature type="compositionally biased region" description="Low complexity" evidence="7">
    <location>
        <begin position="248"/>
        <end position="269"/>
    </location>
</feature>
<evidence type="ECO:0000256" key="5">
    <source>
        <dbReference type="ARBA" id="ARBA00023180"/>
    </source>
</evidence>
<dbReference type="PANTHER" id="PTHR24033">
    <property type="entry name" value="EGF-LIKE DOMAIN-CONTAINING PROTEIN"/>
    <property type="match status" value="1"/>
</dbReference>
<dbReference type="InterPro" id="IPR001881">
    <property type="entry name" value="EGF-like_Ca-bd_dom"/>
</dbReference>
<keyword evidence="1 6" id="KW-0245">EGF-like domain</keyword>
<evidence type="ECO:0000256" key="7">
    <source>
        <dbReference type="SAM" id="MobiDB-lite"/>
    </source>
</evidence>
<dbReference type="Pfam" id="PF02014">
    <property type="entry name" value="Reeler"/>
    <property type="match status" value="1"/>
</dbReference>
<dbReference type="SMART" id="SM00179">
    <property type="entry name" value="EGF_CA"/>
    <property type="match status" value="3"/>
</dbReference>
<dbReference type="InterPro" id="IPR002861">
    <property type="entry name" value="Reeler_dom"/>
</dbReference>
<protein>
    <submittedName>
        <fullName evidence="11">EGF-like domain-containing protein</fullName>
    </submittedName>
</protein>
<evidence type="ECO:0000256" key="6">
    <source>
        <dbReference type="PROSITE-ProRule" id="PRU00076"/>
    </source>
</evidence>
<feature type="domain" description="EGF-like" evidence="9">
    <location>
        <begin position="650"/>
        <end position="687"/>
    </location>
</feature>
<dbReference type="PROSITE" id="PS01186">
    <property type="entry name" value="EGF_2"/>
    <property type="match status" value="2"/>
</dbReference>
<feature type="signal peptide" evidence="8">
    <location>
        <begin position="1"/>
        <end position="26"/>
    </location>
</feature>
<dbReference type="Pfam" id="PF00008">
    <property type="entry name" value="EGF"/>
    <property type="match status" value="1"/>
</dbReference>
<evidence type="ECO:0000256" key="4">
    <source>
        <dbReference type="ARBA" id="ARBA00023157"/>
    </source>
</evidence>
<evidence type="ECO:0000313" key="10">
    <source>
        <dbReference type="Proteomes" id="UP000887565"/>
    </source>
</evidence>
<dbReference type="PROSITE" id="PS00022">
    <property type="entry name" value="EGF_1"/>
    <property type="match status" value="3"/>
</dbReference>
<feature type="compositionally biased region" description="Basic and acidic residues" evidence="7">
    <location>
        <begin position="379"/>
        <end position="402"/>
    </location>
</feature>
<feature type="chain" id="PRO_5037572175" evidence="8">
    <location>
        <begin position="27"/>
        <end position="753"/>
    </location>
</feature>
<feature type="disulfide bond" evidence="6">
    <location>
        <begin position="371"/>
        <end position="380"/>
    </location>
</feature>
<dbReference type="FunFam" id="2.10.25.10:FF:000173">
    <property type="entry name" value="Neurogenic locus notch protein 2"/>
    <property type="match status" value="1"/>
</dbReference>
<keyword evidence="10" id="KW-1185">Reference proteome</keyword>
<keyword evidence="2 8" id="KW-0732">Signal</keyword>
<feature type="region of interest" description="Disordered" evidence="7">
    <location>
        <begin position="379"/>
        <end position="463"/>
    </location>
</feature>
<dbReference type="AlphaFoldDB" id="A0A915K7G0"/>
<dbReference type="PANTHER" id="PTHR24033:SF232">
    <property type="entry name" value="LAMININ SUBUNIT GAMMA-2-RELATED"/>
    <property type="match status" value="1"/>
</dbReference>
<feature type="region of interest" description="Disordered" evidence="7">
    <location>
        <begin position="211"/>
        <end position="305"/>
    </location>
</feature>